<dbReference type="NCBIfam" id="TIGR03415">
    <property type="entry name" value="ABC_choXWV_ATP"/>
    <property type="match status" value="1"/>
</dbReference>
<proteinExistence type="predicted"/>
<dbReference type="Pfam" id="PF00005">
    <property type="entry name" value="ABC_tran"/>
    <property type="match status" value="1"/>
</dbReference>
<evidence type="ECO:0000256" key="2">
    <source>
        <dbReference type="ARBA" id="ARBA00022840"/>
    </source>
</evidence>
<dbReference type="InterPro" id="IPR051921">
    <property type="entry name" value="ABC_osmolyte_uptake_ATP-bind"/>
</dbReference>
<accession>A0ABV7WNV8</accession>
<dbReference type="Proteomes" id="UP001595710">
    <property type="component" value="Unassembled WGS sequence"/>
</dbReference>
<dbReference type="GO" id="GO:0005524">
    <property type="term" value="F:ATP binding"/>
    <property type="evidence" value="ECO:0007669"/>
    <property type="project" value="UniProtKB-KW"/>
</dbReference>
<keyword evidence="2 4" id="KW-0067">ATP-binding</keyword>
<keyword evidence="5" id="KW-1185">Reference proteome</keyword>
<dbReference type="InterPro" id="IPR003439">
    <property type="entry name" value="ABC_transporter-like_ATP-bd"/>
</dbReference>
<dbReference type="PROSITE" id="PS00211">
    <property type="entry name" value="ABC_TRANSPORTER_1"/>
    <property type="match status" value="1"/>
</dbReference>
<dbReference type="RefSeq" id="WP_290281851.1">
    <property type="nucleotide sequence ID" value="NZ_JAUFQI010000001.1"/>
</dbReference>
<dbReference type="SUPFAM" id="SSF52540">
    <property type="entry name" value="P-loop containing nucleoside triphosphate hydrolases"/>
    <property type="match status" value="1"/>
</dbReference>
<name>A0ABV7WNV8_9GAMM</name>
<organism evidence="4 5">
    <name type="scientific">Reinekea marina</name>
    <dbReference type="NCBI Taxonomy" id="1310421"/>
    <lineage>
        <taxon>Bacteria</taxon>
        <taxon>Pseudomonadati</taxon>
        <taxon>Pseudomonadota</taxon>
        <taxon>Gammaproteobacteria</taxon>
        <taxon>Oceanospirillales</taxon>
        <taxon>Saccharospirillaceae</taxon>
        <taxon>Reinekea</taxon>
    </lineage>
</organism>
<dbReference type="Gene3D" id="3.40.50.300">
    <property type="entry name" value="P-loop containing nucleotide triphosphate hydrolases"/>
    <property type="match status" value="1"/>
</dbReference>
<comment type="caution">
    <text evidence="4">The sequence shown here is derived from an EMBL/GenBank/DDBJ whole genome shotgun (WGS) entry which is preliminary data.</text>
</comment>
<dbReference type="InterPro" id="IPR003593">
    <property type="entry name" value="AAA+_ATPase"/>
</dbReference>
<dbReference type="PROSITE" id="PS50893">
    <property type="entry name" value="ABC_TRANSPORTER_2"/>
    <property type="match status" value="1"/>
</dbReference>
<protein>
    <submittedName>
        <fullName evidence="4">Choline ABC transporter ATP-binding protein</fullName>
    </submittedName>
</protein>
<dbReference type="SMART" id="SM00382">
    <property type="entry name" value="AAA"/>
    <property type="match status" value="1"/>
</dbReference>
<dbReference type="InterPro" id="IPR017871">
    <property type="entry name" value="ABC_transporter-like_CS"/>
</dbReference>
<evidence type="ECO:0000259" key="3">
    <source>
        <dbReference type="PROSITE" id="PS50893"/>
    </source>
</evidence>
<evidence type="ECO:0000256" key="1">
    <source>
        <dbReference type="ARBA" id="ARBA00022741"/>
    </source>
</evidence>
<feature type="domain" description="ABC transporter" evidence="3">
    <location>
        <begin position="26"/>
        <end position="266"/>
    </location>
</feature>
<keyword evidence="1" id="KW-0547">Nucleotide-binding</keyword>
<dbReference type="EMBL" id="JBHRYN010000005">
    <property type="protein sequence ID" value="MFC3700529.1"/>
    <property type="molecule type" value="Genomic_DNA"/>
</dbReference>
<evidence type="ECO:0000313" key="4">
    <source>
        <dbReference type="EMBL" id="MFC3700529.1"/>
    </source>
</evidence>
<gene>
    <name evidence="4" type="primary">choV</name>
    <name evidence="4" type="ORF">ACFOND_02675</name>
</gene>
<evidence type="ECO:0000313" key="5">
    <source>
        <dbReference type="Proteomes" id="UP001595710"/>
    </source>
</evidence>
<dbReference type="PANTHER" id="PTHR43869:SF1">
    <property type="entry name" value="GLYCINE BETAINE_PROLINE BETAINE TRANSPORT SYSTEM ATP-BINDING PROTEIN PROV"/>
    <property type="match status" value="1"/>
</dbReference>
<reference evidence="5" key="1">
    <citation type="journal article" date="2019" name="Int. J. Syst. Evol. Microbiol.">
        <title>The Global Catalogue of Microorganisms (GCM) 10K type strain sequencing project: providing services to taxonomists for standard genome sequencing and annotation.</title>
        <authorList>
            <consortium name="The Broad Institute Genomics Platform"/>
            <consortium name="The Broad Institute Genome Sequencing Center for Infectious Disease"/>
            <person name="Wu L."/>
            <person name="Ma J."/>
        </authorList>
    </citation>
    <scope>NUCLEOTIDE SEQUENCE [LARGE SCALE GENOMIC DNA]</scope>
    <source>
        <strain evidence="5">CECT 8288</strain>
    </source>
</reference>
<sequence length="396" mass="44161">MIEFKNVDVVFGKQPERALPLMDSGQSIQQIQESTGLTAAVRNVSLSVGKGEICVLMGLSGSGKSSLLRTANGLNSVARGQVFIETENGKQNFHELNEEDKRNARMNRITMVFQKFALMPWLTVAENVGFGLEQKGLDKATVKAKALEQLELVGLAEWADSKPHQLSGGMQQRVGLARAFAMETDIILMDEPFSALDPLIRTQLQDELLRLQEKLNKTVIFVSHDLDEALKLGNHIAIMKDGEVVQHDTPENIVMKPATDYVRDFVAHINPVNVVNAQSLMRPMADIKQENDEYCLSQRDDVWLSMADNLSDAFIRYGDQKTPVKYWQISDEQSIEGLDKSAVLIVPLDTKMQDVMALRYQSGHAVLVESQGELVGYIGDREIYHAMLGKLMDAND</sequence>
<dbReference type="InterPro" id="IPR022473">
    <property type="entry name" value="ABC_trnsptr_Choline_ATP-bd"/>
</dbReference>
<dbReference type="InterPro" id="IPR027417">
    <property type="entry name" value="P-loop_NTPase"/>
</dbReference>
<dbReference type="PANTHER" id="PTHR43869">
    <property type="entry name" value="GLYCINE BETAINE/PROLINE BETAINE TRANSPORT SYSTEM ATP-BINDING PROTEIN PROV"/>
    <property type="match status" value="1"/>
</dbReference>